<dbReference type="NCBIfam" id="TIGR02623">
    <property type="entry name" value="G1P_cyt_trans"/>
    <property type="match status" value="1"/>
</dbReference>
<reference evidence="2 3" key="1">
    <citation type="submission" date="2022-03" db="EMBL/GenBank/DDBJ databases">
        <title>Hymenobactersp. isolated from the air.</title>
        <authorList>
            <person name="Won M."/>
            <person name="Kwon S.-W."/>
        </authorList>
    </citation>
    <scope>NUCLEOTIDE SEQUENCE [LARGE SCALE GENOMIC DNA]</scope>
    <source>
        <strain evidence="2 3">KACC 21982</strain>
    </source>
</reference>
<dbReference type="EMBL" id="CP094669">
    <property type="protein sequence ID" value="UOG76025.1"/>
    <property type="molecule type" value="Genomic_DNA"/>
</dbReference>
<evidence type="ECO:0000313" key="2">
    <source>
        <dbReference type="EMBL" id="UOG76025.1"/>
    </source>
</evidence>
<dbReference type="Gene3D" id="3.90.550.10">
    <property type="entry name" value="Spore Coat Polysaccharide Biosynthesis Protein SpsA, Chain A"/>
    <property type="match status" value="1"/>
</dbReference>
<dbReference type="SUPFAM" id="SSF53448">
    <property type="entry name" value="Nucleotide-diphospho-sugar transferases"/>
    <property type="match status" value="1"/>
</dbReference>
<accession>A0ABY4D0G7</accession>
<keyword evidence="2" id="KW-0548">Nucleotidyltransferase</keyword>
<dbReference type="PANTHER" id="PTHR47183">
    <property type="entry name" value="GLUCOSE-1-PHOSPHATE CYTIDYLYLTRANSFERASE-RELATED"/>
    <property type="match status" value="1"/>
</dbReference>
<evidence type="ECO:0000259" key="1">
    <source>
        <dbReference type="Pfam" id="PF00483"/>
    </source>
</evidence>
<dbReference type="InterPro" id="IPR005835">
    <property type="entry name" value="NTP_transferase_dom"/>
</dbReference>
<dbReference type="RefSeq" id="WP_243800574.1">
    <property type="nucleotide sequence ID" value="NZ_CP094669.1"/>
</dbReference>
<proteinExistence type="predicted"/>
<dbReference type="GO" id="GO:0047343">
    <property type="term" value="F:glucose-1-phosphate cytidylyltransferase activity"/>
    <property type="evidence" value="ECO:0007669"/>
    <property type="project" value="UniProtKB-EC"/>
</dbReference>
<organism evidence="2 3">
    <name type="scientific">Hymenobacter tibetensis</name>
    <dbReference type="NCBI Taxonomy" id="497967"/>
    <lineage>
        <taxon>Bacteria</taxon>
        <taxon>Pseudomonadati</taxon>
        <taxon>Bacteroidota</taxon>
        <taxon>Cytophagia</taxon>
        <taxon>Cytophagales</taxon>
        <taxon>Hymenobacteraceae</taxon>
        <taxon>Hymenobacter</taxon>
    </lineage>
</organism>
<dbReference type="InterPro" id="IPR046981">
    <property type="entry name" value="G1P_cyt_trans"/>
</dbReference>
<dbReference type="Proteomes" id="UP000831113">
    <property type="component" value="Chromosome"/>
</dbReference>
<name>A0ABY4D0G7_9BACT</name>
<dbReference type="CDD" id="cd02524">
    <property type="entry name" value="G1P_cytidylyltransferase"/>
    <property type="match status" value="1"/>
</dbReference>
<dbReference type="Pfam" id="PF00483">
    <property type="entry name" value="NTP_transferase"/>
    <property type="match status" value="1"/>
</dbReference>
<feature type="domain" description="Nucleotidyl transferase" evidence="1">
    <location>
        <begin position="2"/>
        <end position="204"/>
    </location>
</feature>
<dbReference type="InterPro" id="IPR013446">
    <property type="entry name" value="G1P_cyt_trans-like"/>
</dbReference>
<protein>
    <submittedName>
        <fullName evidence="2">Glucose-1-phosphate cytidylyltransferase</fullName>
        <ecNumber evidence="2">2.7.7.33</ecNumber>
    </submittedName>
</protein>
<evidence type="ECO:0000313" key="3">
    <source>
        <dbReference type="Proteomes" id="UP000831113"/>
    </source>
</evidence>
<keyword evidence="2" id="KW-0808">Transferase</keyword>
<sequence length="282" mass="31284">MKAVILAGGYGTRISEESAVRPKPMVEIGGRPILWHIMKIYAHHGITDFVICCGFKGHLIKQYFADYFLHNADVTFRMDRNEMHVHRAHAEPWTVTLVDTGQETMTGGRLRRVREYIGDSTFCLTYGDGVGDVDITASIKHHHEQSAMATLTAVRQPGRFGVFNLGEGSATVQDFTEKPAGGETPWINGGFFVLEPAVLDYIPNDDTVWEKGPLEQLAAEGRLSAFRHTGFWQPMDTLRDRNMLEGLWQAGTAPWKVWDNITAPAAPAAEVLVPAPSALITH</sequence>
<gene>
    <name evidence="2" type="primary">rfbF</name>
    <name evidence="2" type="ORF">MTX78_05345</name>
</gene>
<dbReference type="EC" id="2.7.7.33" evidence="2"/>
<dbReference type="PANTHER" id="PTHR47183:SF1">
    <property type="entry name" value="GLUCOSE-1-PHOSPHATE CYTIDYLYLTRANSFERASE"/>
    <property type="match status" value="1"/>
</dbReference>
<keyword evidence="3" id="KW-1185">Reference proteome</keyword>
<dbReference type="InterPro" id="IPR029044">
    <property type="entry name" value="Nucleotide-diphossugar_trans"/>
</dbReference>